<evidence type="ECO:0000256" key="1">
    <source>
        <dbReference type="ARBA" id="ARBA00004123"/>
    </source>
</evidence>
<feature type="non-terminal residue" evidence="8">
    <location>
        <position position="907"/>
    </location>
</feature>
<gene>
    <name evidence="8" type="ORF">RSOL_075530</name>
</gene>
<dbReference type="InterPro" id="IPR052035">
    <property type="entry name" value="ZnF_BED_domain_contain"/>
</dbReference>
<keyword evidence="2" id="KW-0479">Metal-binding</keyword>
<evidence type="ECO:0000259" key="7">
    <source>
        <dbReference type="Pfam" id="PF05699"/>
    </source>
</evidence>
<protein>
    <submittedName>
        <fullName evidence="8">HAT family dimerization protein</fullName>
    </submittedName>
</protein>
<comment type="caution">
    <text evidence="8">The sequence shown here is derived from an EMBL/GenBank/DDBJ whole genome shotgun (WGS) entry which is preliminary data.</text>
</comment>
<proteinExistence type="predicted"/>
<feature type="region of interest" description="Disordered" evidence="6">
    <location>
        <begin position="93"/>
        <end position="119"/>
    </location>
</feature>
<evidence type="ECO:0000256" key="2">
    <source>
        <dbReference type="ARBA" id="ARBA00022723"/>
    </source>
</evidence>
<accession>X8IYU2</accession>
<evidence type="ECO:0000313" key="8">
    <source>
        <dbReference type="EMBL" id="EUC54847.1"/>
    </source>
</evidence>
<name>X8IYU2_9AGAM</name>
<evidence type="ECO:0000313" key="9">
    <source>
        <dbReference type="Proteomes" id="UP000030108"/>
    </source>
</evidence>
<evidence type="ECO:0000256" key="5">
    <source>
        <dbReference type="ARBA" id="ARBA00023242"/>
    </source>
</evidence>
<dbReference type="PANTHER" id="PTHR46481">
    <property type="entry name" value="ZINC FINGER BED DOMAIN-CONTAINING PROTEIN 4"/>
    <property type="match status" value="1"/>
</dbReference>
<dbReference type="AlphaFoldDB" id="X8IYU2"/>
<feature type="region of interest" description="Disordered" evidence="6">
    <location>
        <begin position="719"/>
        <end position="738"/>
    </location>
</feature>
<keyword evidence="4" id="KW-0862">Zinc</keyword>
<dbReference type="OrthoDB" id="3178603at2759"/>
<dbReference type="PANTHER" id="PTHR46481:SF10">
    <property type="entry name" value="ZINC FINGER BED DOMAIN-CONTAINING PROTEIN 39"/>
    <property type="match status" value="1"/>
</dbReference>
<dbReference type="GO" id="GO:0005634">
    <property type="term" value="C:nucleus"/>
    <property type="evidence" value="ECO:0007669"/>
    <property type="project" value="UniProtKB-SubCell"/>
</dbReference>
<organism evidence="8 9">
    <name type="scientific">Rhizoctonia solani AG-3 Rhs1AP</name>
    <dbReference type="NCBI Taxonomy" id="1086054"/>
    <lineage>
        <taxon>Eukaryota</taxon>
        <taxon>Fungi</taxon>
        <taxon>Dikarya</taxon>
        <taxon>Basidiomycota</taxon>
        <taxon>Agaricomycotina</taxon>
        <taxon>Agaricomycetes</taxon>
        <taxon>Cantharellales</taxon>
        <taxon>Ceratobasidiaceae</taxon>
        <taxon>Rhizoctonia</taxon>
    </lineage>
</organism>
<dbReference type="SUPFAM" id="SSF53098">
    <property type="entry name" value="Ribonuclease H-like"/>
    <property type="match status" value="1"/>
</dbReference>
<dbReference type="Pfam" id="PF05699">
    <property type="entry name" value="Dimer_Tnp_hAT"/>
    <property type="match status" value="1"/>
</dbReference>
<evidence type="ECO:0000256" key="6">
    <source>
        <dbReference type="SAM" id="MobiDB-lite"/>
    </source>
</evidence>
<evidence type="ECO:0000256" key="4">
    <source>
        <dbReference type="ARBA" id="ARBA00022833"/>
    </source>
</evidence>
<dbReference type="InterPro" id="IPR012337">
    <property type="entry name" value="RNaseH-like_sf"/>
</dbReference>
<dbReference type="Proteomes" id="UP000030108">
    <property type="component" value="Unassembled WGS sequence"/>
</dbReference>
<feature type="region of interest" description="Disordered" evidence="6">
    <location>
        <begin position="755"/>
        <end position="781"/>
    </location>
</feature>
<keyword evidence="5" id="KW-0539">Nucleus</keyword>
<comment type="subcellular location">
    <subcellularLocation>
        <location evidence="1">Nucleus</location>
    </subcellularLocation>
</comment>
<dbReference type="EMBL" id="JATN01000322">
    <property type="protein sequence ID" value="EUC54847.1"/>
    <property type="molecule type" value="Genomic_DNA"/>
</dbReference>
<dbReference type="InterPro" id="IPR008906">
    <property type="entry name" value="HATC_C_dom"/>
</dbReference>
<evidence type="ECO:0000256" key="3">
    <source>
        <dbReference type="ARBA" id="ARBA00022771"/>
    </source>
</evidence>
<keyword evidence="3" id="KW-0863">Zinc-finger</keyword>
<dbReference type="GO" id="GO:0046983">
    <property type="term" value="F:protein dimerization activity"/>
    <property type="evidence" value="ECO:0007669"/>
    <property type="project" value="InterPro"/>
</dbReference>
<dbReference type="GO" id="GO:0008270">
    <property type="term" value="F:zinc ion binding"/>
    <property type="evidence" value="ECO:0007669"/>
    <property type="project" value="UniProtKB-KW"/>
</dbReference>
<sequence>MAPPCPQCVSRLFCTIHHARPENPPPPVTPQPKTVVPSSFIFYQPSAPITLSRPISEFTRGEARALAEKARSLYVYDISIIILRSLLVMQHSSPTSSKRPVDGIDTDNDQNIPGPAKRARENVSEVDAVVLPPTISATIPAGPNTTSTQQRPRRVACECWNFMTGCETEETPVGIPRAELVTADIADLESRVFRLCRRPQSTTRIRCLLCWILYGRWKTWVNNDGLTNRIREHLEKHHPQEYHDKCEQEGVTVPTLNFTSSEDDTSDLVFSPGLLAEYLAQWAAIDDQAMRVVDRYEFRRVLLLCSRAPNLRDSDIPHRTKLTTVTTELYEAEMTRIKNELNKTLGFVSVTSDLWSDEKLRSFMAVTVHYINSLGDLSEHLLAFQRIEGRHTGVNVGHALYGIFEDANLIDRIGHITLDNASNNDTLMAELERAFIDKGHPLDRKLNRIRCFPHVINLAVQALLDALPGVARQFREEADDQGIQFNPELDKDFLDCLRAMESDPVGVCRDSVNAMRSSDLRREGLQVTILDGNRQQLFKTLYGEVLFVSKLELLRDSKTRWSSTYMMILRYLMLYPAIKLFVRRNPSMSIPIISDKQYEVLQDICSILSVLHHAQELLSAEKTPTLALALPVYEALIDALDNCISESKFPELSYAIKCAIHKLEAYVAKARNLPVYTLAMVINPALKFTWIDQHKGPVKGQEARVTAKNAMYEVRRRQPVLSTTPGQQAPSHAATHSQSRGYARLLTVSKTISRASEATRDSHNSTQPKPDGPTPKPLSSKELTSVYMADVEAELLRWEQYKWAGNDTMGTVNLVEFWKAHRNIFPLLYQIAMNVLPVQASSVSSERAFSSSKMTCTRERNSISAEHMEYLQVLKHSLHRRRANHENNQTLNFMAHVVDPDDEETIE</sequence>
<feature type="domain" description="HAT C-terminal dimerisation" evidence="7">
    <location>
        <begin position="810"/>
        <end position="876"/>
    </location>
</feature>
<reference evidence="9" key="1">
    <citation type="journal article" date="2014" name="Genome Announc.">
        <title>Draft genome sequence of the plant-pathogenic soil fungus Rhizoctonia solani anastomosis group 3 strain Rhs1AP.</title>
        <authorList>
            <person name="Cubeta M.A."/>
            <person name="Thomas E."/>
            <person name="Dean R.A."/>
            <person name="Jabaji S."/>
            <person name="Neate S.M."/>
            <person name="Tavantzis S."/>
            <person name="Toda T."/>
            <person name="Vilgalys R."/>
            <person name="Bharathan N."/>
            <person name="Fedorova-Abrams N."/>
            <person name="Pakala S.B."/>
            <person name="Pakala S.M."/>
            <person name="Zafar N."/>
            <person name="Joardar V."/>
            <person name="Losada L."/>
            <person name="Nierman W.C."/>
        </authorList>
    </citation>
    <scope>NUCLEOTIDE SEQUENCE [LARGE SCALE GENOMIC DNA]</scope>
    <source>
        <strain evidence="9">AG-3</strain>
    </source>
</reference>
<feature type="compositionally biased region" description="Polar residues" evidence="6">
    <location>
        <begin position="720"/>
        <end position="738"/>
    </location>
</feature>